<dbReference type="InterPro" id="IPR029032">
    <property type="entry name" value="AhpD-like"/>
</dbReference>
<dbReference type="KEGG" id="mcat:MC25239_00513"/>
<dbReference type="SUPFAM" id="SSF69118">
    <property type="entry name" value="AhpD-like"/>
    <property type="match status" value="1"/>
</dbReference>
<dbReference type="Pfam" id="PF02627">
    <property type="entry name" value="CMD"/>
    <property type="match status" value="1"/>
</dbReference>
<evidence type="ECO:0000313" key="3">
    <source>
        <dbReference type="Proteomes" id="UP000078446"/>
    </source>
</evidence>
<dbReference type="GO" id="GO:0047575">
    <property type="term" value="F:4-carboxymuconolactone decarboxylase activity"/>
    <property type="evidence" value="ECO:0007669"/>
    <property type="project" value="UniProtKB-EC"/>
</dbReference>
<dbReference type="EMBL" id="LXHE01000026">
    <property type="protein sequence ID" value="OAU98763.1"/>
    <property type="molecule type" value="Genomic_DNA"/>
</dbReference>
<evidence type="ECO:0000313" key="2">
    <source>
        <dbReference type="EMBL" id="OAU98763.1"/>
    </source>
</evidence>
<dbReference type="GO" id="GO:0051920">
    <property type="term" value="F:peroxiredoxin activity"/>
    <property type="evidence" value="ECO:0007669"/>
    <property type="project" value="InterPro"/>
</dbReference>
<comment type="caution">
    <text evidence="2">The sequence shown here is derived from an EMBL/GenBank/DDBJ whole genome shotgun (WGS) entry which is preliminary data.</text>
</comment>
<dbReference type="OMA" id="VGWPKAA"/>
<dbReference type="PANTHER" id="PTHR33570">
    <property type="entry name" value="4-CARBOXYMUCONOLACTONE DECARBOXYLASE FAMILY PROTEIN"/>
    <property type="match status" value="1"/>
</dbReference>
<dbReference type="RefSeq" id="WP_003660749.1">
    <property type="nucleotide sequence ID" value="NZ_CP007669.1"/>
</dbReference>
<reference evidence="2 3" key="1">
    <citation type="journal article" date="2016" name="Genome Biol. Evol.">
        <title>Comparative Genomic Analyses of the Moraxella catarrhalis Serosensitive and Seroresistant Lineages Demonstrate Their Independent Evolution.</title>
        <authorList>
            <person name="Earl J.P."/>
            <person name="de Vries S.P."/>
            <person name="Ahmed A."/>
            <person name="Powell E."/>
            <person name="Schultz M.P."/>
            <person name="Hermans P.W."/>
            <person name="Hill D.J."/>
            <person name="Zhou Z."/>
            <person name="Constantinidou C.I."/>
            <person name="Hu F.Z."/>
            <person name="Bootsma H.J."/>
            <person name="Ehrlich G.D."/>
        </authorList>
    </citation>
    <scope>NUCLEOTIDE SEQUENCE [LARGE SCALE GENOMIC DNA]</scope>
    <source>
        <strain evidence="2 3">Z7574</strain>
    </source>
</reference>
<evidence type="ECO:0000259" key="1">
    <source>
        <dbReference type="Pfam" id="PF02627"/>
    </source>
</evidence>
<gene>
    <name evidence="2" type="ORF">AO382_2274</name>
</gene>
<dbReference type="InterPro" id="IPR003779">
    <property type="entry name" value="CMD-like"/>
</dbReference>
<dbReference type="InterPro" id="IPR052512">
    <property type="entry name" value="4CMD/NDH-1_regulator"/>
</dbReference>
<dbReference type="Gene3D" id="1.20.1290.10">
    <property type="entry name" value="AhpD-like"/>
    <property type="match status" value="1"/>
</dbReference>
<keyword evidence="2" id="KW-0456">Lyase</keyword>
<dbReference type="KEGG" id="mcs:DR90_1410"/>
<dbReference type="AlphaFoldDB" id="A0A198UQH1"/>
<protein>
    <submittedName>
        <fullName evidence="2">4-carboxymuconolactone decarboxylase</fullName>
        <ecNumber evidence="2">4.1.1.44</ecNumber>
    </submittedName>
</protein>
<dbReference type="Proteomes" id="UP000078446">
    <property type="component" value="Unassembled WGS sequence"/>
</dbReference>
<organism evidence="2 3">
    <name type="scientific">Moraxella catarrhalis</name>
    <name type="common">Branhamella catarrhalis</name>
    <dbReference type="NCBI Taxonomy" id="480"/>
    <lineage>
        <taxon>Bacteria</taxon>
        <taxon>Pseudomonadati</taxon>
        <taxon>Pseudomonadota</taxon>
        <taxon>Gammaproteobacteria</taxon>
        <taxon>Moraxellales</taxon>
        <taxon>Moraxellaceae</taxon>
        <taxon>Moraxella</taxon>
    </lineage>
</organism>
<name>A0A198UQH1_MORCA</name>
<proteinExistence type="predicted"/>
<sequence length="133" mass="15059">MKLTDKLSKETIELMQRFNDDAVRRLNDDLYPIAPDLVEMLIDSIYGNIYQRGVLSIKERHIATLSALIAMGSSERQLSFQGLAAYKLGITKEEIQEILIQNAIFSGFTRAMNAAVVLDEVYKKYLQGKDNEA</sequence>
<dbReference type="PANTHER" id="PTHR33570:SF2">
    <property type="entry name" value="CARBOXYMUCONOLACTONE DECARBOXYLASE-LIKE DOMAIN-CONTAINING PROTEIN"/>
    <property type="match status" value="1"/>
</dbReference>
<dbReference type="EC" id="4.1.1.44" evidence="2"/>
<dbReference type="GeneID" id="66586048"/>
<accession>A0A198UQH1</accession>
<feature type="domain" description="Carboxymuconolactone decarboxylase-like" evidence="1">
    <location>
        <begin position="37"/>
        <end position="119"/>
    </location>
</feature>